<protein>
    <submittedName>
        <fullName evidence="1">Mini-chromosome maintenance complex-binding protein, putative</fullName>
    </submittedName>
</protein>
<gene>
    <name evidence="1" type="ORF">BOVATA_011200</name>
</gene>
<dbReference type="RefSeq" id="XP_028865870.1">
    <property type="nucleotide sequence ID" value="XM_029010037.1"/>
</dbReference>
<dbReference type="Proteomes" id="UP000236319">
    <property type="component" value="Unassembled WGS sequence"/>
</dbReference>
<dbReference type="EMBL" id="BDSA01000001">
    <property type="protein sequence ID" value="GBE59627.1"/>
    <property type="molecule type" value="Genomic_DNA"/>
</dbReference>
<reference evidence="1 2" key="1">
    <citation type="journal article" date="2017" name="BMC Genomics">
        <title>Whole-genome assembly of Babesia ovata and comparative genomics between closely related pathogens.</title>
        <authorList>
            <person name="Yamagishi J."/>
            <person name="Asada M."/>
            <person name="Hakimi H."/>
            <person name="Tanaka T.Q."/>
            <person name="Sugimoto C."/>
            <person name="Kawazu S."/>
        </authorList>
    </citation>
    <scope>NUCLEOTIDE SEQUENCE [LARGE SCALE GENOMIC DNA]</scope>
    <source>
        <strain evidence="1 2">Miyake</strain>
    </source>
</reference>
<keyword evidence="2" id="KW-1185">Reference proteome</keyword>
<comment type="caution">
    <text evidence="1">The sequence shown here is derived from an EMBL/GenBank/DDBJ whole genome shotgun (WGS) entry which is preliminary data.</text>
</comment>
<accession>A0A2H6K9F6</accession>
<evidence type="ECO:0000313" key="2">
    <source>
        <dbReference type="Proteomes" id="UP000236319"/>
    </source>
</evidence>
<name>A0A2H6K9F6_9APIC</name>
<proteinExistence type="predicted"/>
<dbReference type="GeneID" id="39873397"/>
<sequence length="73" mass="8290">MPPVLATYSAVHIQTNISDRMKYLELTPATLSRVEVTGAYRKRRASGDEISFQLASRKTHIRHNFYLVKAPGE</sequence>
<organism evidence="1 2">
    <name type="scientific">Babesia ovata</name>
    <dbReference type="NCBI Taxonomy" id="189622"/>
    <lineage>
        <taxon>Eukaryota</taxon>
        <taxon>Sar</taxon>
        <taxon>Alveolata</taxon>
        <taxon>Apicomplexa</taxon>
        <taxon>Aconoidasida</taxon>
        <taxon>Piroplasmida</taxon>
        <taxon>Babesiidae</taxon>
        <taxon>Babesia</taxon>
    </lineage>
</organism>
<dbReference type="VEuPathDB" id="PiroplasmaDB:BOVATA_011200"/>
<evidence type="ECO:0000313" key="1">
    <source>
        <dbReference type="EMBL" id="GBE59627.1"/>
    </source>
</evidence>
<dbReference type="AlphaFoldDB" id="A0A2H6K9F6"/>